<dbReference type="WBParaSite" id="TREG1_122800.1">
    <property type="protein sequence ID" value="TREG1_122800.1"/>
    <property type="gene ID" value="TREG1_122800"/>
</dbReference>
<accession>A0AA85J392</accession>
<name>A0AA85J392_TRIRE</name>
<dbReference type="PANTHER" id="PTHR21301">
    <property type="entry name" value="REVERSE TRANSCRIPTASE"/>
    <property type="match status" value="1"/>
</dbReference>
<protein>
    <recommendedName>
        <fullName evidence="1">Reverse transcriptase domain-containing protein</fullName>
    </recommendedName>
</protein>
<dbReference type="Proteomes" id="UP000050795">
    <property type="component" value="Unassembled WGS sequence"/>
</dbReference>
<keyword evidence="2" id="KW-1185">Reference proteome</keyword>
<evidence type="ECO:0000313" key="3">
    <source>
        <dbReference type="WBParaSite" id="TREG1_122800.1"/>
    </source>
</evidence>
<reference evidence="2" key="1">
    <citation type="submission" date="2022-06" db="EMBL/GenBank/DDBJ databases">
        <authorList>
            <person name="Berger JAMES D."/>
            <person name="Berger JAMES D."/>
        </authorList>
    </citation>
    <scope>NUCLEOTIDE SEQUENCE [LARGE SCALE GENOMIC DNA]</scope>
</reference>
<evidence type="ECO:0000259" key="1">
    <source>
        <dbReference type="PROSITE" id="PS50878"/>
    </source>
</evidence>
<sequence>MSNSTYHGVAKWLGELLQPLHKMVVSHSVKDVFEFIANVDDINVNGKQMLSLDVASLFTNVPLMETVEFICQQILEKQIDIGIPVSSLKELLLRCTMNVHFIFNNLYYRQIDGIAMGSPLGPILADFFLAKIENGPLKKVIEKADSYFRYVDDTFIILDVK</sequence>
<organism evidence="2 3">
    <name type="scientific">Trichobilharzia regenti</name>
    <name type="common">Nasal bird schistosome</name>
    <dbReference type="NCBI Taxonomy" id="157069"/>
    <lineage>
        <taxon>Eukaryota</taxon>
        <taxon>Metazoa</taxon>
        <taxon>Spiralia</taxon>
        <taxon>Lophotrochozoa</taxon>
        <taxon>Platyhelminthes</taxon>
        <taxon>Trematoda</taxon>
        <taxon>Digenea</taxon>
        <taxon>Strigeidida</taxon>
        <taxon>Schistosomatoidea</taxon>
        <taxon>Schistosomatidae</taxon>
        <taxon>Trichobilharzia</taxon>
    </lineage>
</organism>
<evidence type="ECO:0000313" key="2">
    <source>
        <dbReference type="Proteomes" id="UP000050795"/>
    </source>
</evidence>
<feature type="domain" description="Reverse transcriptase" evidence="1">
    <location>
        <begin position="1"/>
        <end position="161"/>
    </location>
</feature>
<dbReference type="PANTHER" id="PTHR21301:SF10">
    <property type="entry name" value="REVERSE TRANSCRIPTASE DOMAIN-CONTAINING PROTEIN"/>
    <property type="match status" value="1"/>
</dbReference>
<dbReference type="PROSITE" id="PS50878">
    <property type="entry name" value="RT_POL"/>
    <property type="match status" value="1"/>
</dbReference>
<dbReference type="AlphaFoldDB" id="A0AA85J392"/>
<dbReference type="InterPro" id="IPR000477">
    <property type="entry name" value="RT_dom"/>
</dbReference>
<proteinExistence type="predicted"/>
<reference evidence="3" key="2">
    <citation type="submission" date="2023-11" db="UniProtKB">
        <authorList>
            <consortium name="WormBaseParasite"/>
        </authorList>
    </citation>
    <scope>IDENTIFICATION</scope>
</reference>